<dbReference type="SUPFAM" id="SSF48403">
    <property type="entry name" value="Ankyrin repeat"/>
    <property type="match status" value="1"/>
</dbReference>
<dbReference type="InParanoid" id="A0A2P5I361"/>
<keyword evidence="2 3" id="KW-0040">ANK repeat</keyword>
<evidence type="ECO:0000256" key="2">
    <source>
        <dbReference type="ARBA" id="ARBA00023043"/>
    </source>
</evidence>
<dbReference type="Pfam" id="PF00023">
    <property type="entry name" value="Ank"/>
    <property type="match status" value="1"/>
</dbReference>
<accession>A0A2P5I361</accession>
<feature type="compositionally biased region" description="Low complexity" evidence="4">
    <location>
        <begin position="806"/>
        <end position="817"/>
    </location>
</feature>
<evidence type="ECO:0000313" key="6">
    <source>
        <dbReference type="Proteomes" id="UP000094444"/>
    </source>
</evidence>
<dbReference type="SMART" id="SM00248">
    <property type="entry name" value="ANK"/>
    <property type="match status" value="4"/>
</dbReference>
<feature type="region of interest" description="Disordered" evidence="4">
    <location>
        <begin position="577"/>
        <end position="617"/>
    </location>
</feature>
<dbReference type="EMBL" id="MAVT02000316">
    <property type="protein sequence ID" value="POS76948.1"/>
    <property type="molecule type" value="Genomic_DNA"/>
</dbReference>
<feature type="repeat" description="ANK" evidence="3">
    <location>
        <begin position="516"/>
        <end position="548"/>
    </location>
</feature>
<dbReference type="OrthoDB" id="539213at2759"/>
<feature type="compositionally biased region" description="Low complexity" evidence="4">
    <location>
        <begin position="735"/>
        <end position="751"/>
    </location>
</feature>
<dbReference type="PROSITE" id="PS50297">
    <property type="entry name" value="ANK_REP_REGION"/>
    <property type="match status" value="2"/>
</dbReference>
<dbReference type="InterPro" id="IPR002110">
    <property type="entry name" value="Ankyrin_rpt"/>
</dbReference>
<reference evidence="5" key="1">
    <citation type="submission" date="2017-09" db="EMBL/GenBank/DDBJ databases">
        <title>Polyketide synthases of a Diaporthe helianthi virulent isolate.</title>
        <authorList>
            <person name="Baroncelli R."/>
        </authorList>
    </citation>
    <scope>NUCLEOTIDE SEQUENCE [LARGE SCALE GENOMIC DNA]</scope>
    <source>
        <strain evidence="5">7/96</strain>
    </source>
</reference>
<dbReference type="AlphaFoldDB" id="A0A2P5I361"/>
<gene>
    <name evidence="5" type="ORF">DHEL01_v204648</name>
</gene>
<dbReference type="STRING" id="158607.A0A2P5I361"/>
<feature type="compositionally biased region" description="Polar residues" evidence="4">
    <location>
        <begin position="337"/>
        <end position="353"/>
    </location>
</feature>
<feature type="region of interest" description="Disordered" evidence="4">
    <location>
        <begin position="332"/>
        <end position="355"/>
    </location>
</feature>
<dbReference type="PROSITE" id="PS50088">
    <property type="entry name" value="ANK_REPEAT"/>
    <property type="match status" value="2"/>
</dbReference>
<feature type="region of interest" description="Disordered" evidence="4">
    <location>
        <begin position="544"/>
        <end position="565"/>
    </location>
</feature>
<evidence type="ECO:0000256" key="4">
    <source>
        <dbReference type="SAM" id="MobiDB-lite"/>
    </source>
</evidence>
<dbReference type="InterPro" id="IPR036770">
    <property type="entry name" value="Ankyrin_rpt-contain_sf"/>
</dbReference>
<proteinExistence type="predicted"/>
<feature type="region of interest" description="Disordered" evidence="4">
    <location>
        <begin position="731"/>
        <end position="751"/>
    </location>
</feature>
<dbReference type="Pfam" id="PF12796">
    <property type="entry name" value="Ank_2"/>
    <property type="match status" value="1"/>
</dbReference>
<feature type="repeat" description="ANK" evidence="3">
    <location>
        <begin position="656"/>
        <end position="688"/>
    </location>
</feature>
<feature type="compositionally biased region" description="Polar residues" evidence="4">
    <location>
        <begin position="548"/>
        <end position="561"/>
    </location>
</feature>
<name>A0A2P5I361_DIAHE</name>
<dbReference type="PANTHER" id="PTHR24198">
    <property type="entry name" value="ANKYRIN REPEAT AND PROTEIN KINASE DOMAIN-CONTAINING PROTEIN"/>
    <property type="match status" value="1"/>
</dbReference>
<keyword evidence="1" id="KW-0677">Repeat</keyword>
<evidence type="ECO:0000256" key="3">
    <source>
        <dbReference type="PROSITE-ProRule" id="PRU00023"/>
    </source>
</evidence>
<dbReference type="PANTHER" id="PTHR24198:SF165">
    <property type="entry name" value="ANKYRIN REPEAT-CONTAINING PROTEIN-RELATED"/>
    <property type="match status" value="1"/>
</dbReference>
<protein>
    <submittedName>
        <fullName evidence="5">Uncharacterized protein</fullName>
    </submittedName>
</protein>
<feature type="compositionally biased region" description="Low complexity" evidence="4">
    <location>
        <begin position="596"/>
        <end position="617"/>
    </location>
</feature>
<evidence type="ECO:0000256" key="1">
    <source>
        <dbReference type="ARBA" id="ARBA00022737"/>
    </source>
</evidence>
<sequence>MADPLSAIGAVSAIVQLVGAVSSGLRALRDAVVSIKDAPRTVQRLEEKIQHLGHCFQMLEKYFQTRPSKIPYETQLYELIQEIAASCTTPLKILKEKTPTRLSRKNVASAFDLWLNNSAISQAKTQINESIPYLNLLLQTLNLFKADQTDDLLRQIAASLNQTAQPQHPLPNQIAAVYELNTSHSLETTLRGIRTFANDATAFVVQSVSTTTATSSRYVGTLRAGDTPAVSSTAQSPSFPKARRQLVHEWEQNRKDLERLVGYGLFENAEKIQRRALLIKEELSNQHGIPFLPEERDQMEEQLADILIECKTEGSKEKAVSLIERVIGGDSRDRAVDNSNRPRLLTSPLSPTSDQKKKLSLHYKLGRLYKSTGQMDLAEKELRTAFNAYAEESPQDTAKIRETGQELLELYDIRVEFGDREHRPVFLCQLHGFKQELQSLIGRPLDNRQTTSDKALEWCEKQGIVVSRENQDEPRFDILDDEGSSPLHHAAEKCQDELALQQMMENSDTLENRDGSGDTPLLAAVGCSNTTALAVLLQKGASAKARDSQQQTPLHRSQKPSVTRALLHHRLRRASTMTTGLFDESDARRRRPGRFSSVSSAVSSSSSTSTTSPPSSIAGPEVAALAVVVAPAAHAADAAVAAADQDLLDIDAQDAHRKTALYLACSQGRDRIVSLLLQAGADPNIAAHESTPLSITIESQARAYMRDPRKKVDIVAALVSRGADVHQLLGHGLGPAPSTAARRASSPLSSRHGMHKEIQRALEGRCATTTTTSAPLMLLRQGLVVSDENWTLGSSSSRRDSGYQPSLSSRSVASSASKPQIEHLDFGPALTEEFGRPD</sequence>
<dbReference type="Gene3D" id="1.25.40.20">
    <property type="entry name" value="Ankyrin repeat-containing domain"/>
    <property type="match status" value="2"/>
</dbReference>
<organism evidence="5 6">
    <name type="scientific">Diaporthe helianthi</name>
    <dbReference type="NCBI Taxonomy" id="158607"/>
    <lineage>
        <taxon>Eukaryota</taxon>
        <taxon>Fungi</taxon>
        <taxon>Dikarya</taxon>
        <taxon>Ascomycota</taxon>
        <taxon>Pezizomycotina</taxon>
        <taxon>Sordariomycetes</taxon>
        <taxon>Sordariomycetidae</taxon>
        <taxon>Diaporthales</taxon>
        <taxon>Diaporthaceae</taxon>
        <taxon>Diaporthe</taxon>
    </lineage>
</organism>
<dbReference type="Proteomes" id="UP000094444">
    <property type="component" value="Unassembled WGS sequence"/>
</dbReference>
<evidence type="ECO:0000313" key="5">
    <source>
        <dbReference type="EMBL" id="POS76948.1"/>
    </source>
</evidence>
<comment type="caution">
    <text evidence="5">The sequence shown here is derived from an EMBL/GenBank/DDBJ whole genome shotgun (WGS) entry which is preliminary data.</text>
</comment>
<keyword evidence="6" id="KW-1185">Reference proteome</keyword>
<feature type="region of interest" description="Disordered" evidence="4">
    <location>
        <begin position="792"/>
        <end position="838"/>
    </location>
</feature>